<feature type="region of interest" description="Disordered" evidence="1">
    <location>
        <begin position="1"/>
        <end position="20"/>
    </location>
</feature>
<keyword evidence="4" id="KW-1185">Reference proteome</keyword>
<dbReference type="Gene3D" id="3.30.160.160">
    <property type="entry name" value="YegP-like"/>
    <property type="match status" value="1"/>
</dbReference>
<dbReference type="SUPFAM" id="SSF160113">
    <property type="entry name" value="YegP-like"/>
    <property type="match status" value="1"/>
</dbReference>
<dbReference type="Pfam" id="PF07411">
    <property type="entry name" value="DUF1508"/>
    <property type="match status" value="1"/>
</dbReference>
<evidence type="ECO:0000256" key="1">
    <source>
        <dbReference type="SAM" id="MobiDB-lite"/>
    </source>
</evidence>
<organism evidence="3 4">
    <name type="scientific">Microbacterium alkaliflavum</name>
    <dbReference type="NCBI Taxonomy" id="3248839"/>
    <lineage>
        <taxon>Bacteria</taxon>
        <taxon>Bacillati</taxon>
        <taxon>Actinomycetota</taxon>
        <taxon>Actinomycetes</taxon>
        <taxon>Micrococcales</taxon>
        <taxon>Microbacteriaceae</taxon>
        <taxon>Microbacterium</taxon>
    </lineage>
</organism>
<dbReference type="Proteomes" id="UP001610861">
    <property type="component" value="Unassembled WGS sequence"/>
</dbReference>
<evidence type="ECO:0000259" key="2">
    <source>
        <dbReference type="Pfam" id="PF07411"/>
    </source>
</evidence>
<proteinExistence type="predicted"/>
<protein>
    <submittedName>
        <fullName evidence="3">YegP family protein</fullName>
    </submittedName>
</protein>
<gene>
    <name evidence="3" type="ORF">ACH3VR_03525</name>
</gene>
<dbReference type="InterPro" id="IPR036913">
    <property type="entry name" value="YegP-like_sf"/>
</dbReference>
<dbReference type="InterPro" id="IPR010879">
    <property type="entry name" value="DUF1508"/>
</dbReference>
<sequence length="231" mass="25264">MIDPADTTPSPRKPMREGPRHLRVGLIVRPRSLLVQSVALAPGRPARNVAAGLPWLAAVTRGDDVSYVTRLPDPFTRRSVRLDVTGPHHVDESDEGYAVVALPFDTLTDLLRSQISLVQLGDVGALDPEGLAKVYRERSARGDFARSVGYAEIAATRHWAQIGPMLGIDVPPGRFEIYRDRAELWRWRLRAAGGAIVAASSDSFGSRADAEAEVTWLRRHTADSPSTLADE</sequence>
<accession>A0ABW7Q3M2</accession>
<evidence type="ECO:0000313" key="4">
    <source>
        <dbReference type="Proteomes" id="UP001610861"/>
    </source>
</evidence>
<evidence type="ECO:0000313" key="3">
    <source>
        <dbReference type="EMBL" id="MFH8249424.1"/>
    </source>
</evidence>
<dbReference type="RefSeq" id="WP_396639361.1">
    <property type="nucleotide sequence ID" value="NZ_JBIQWL010000001.1"/>
</dbReference>
<dbReference type="EMBL" id="JBIQWL010000001">
    <property type="protein sequence ID" value="MFH8249424.1"/>
    <property type="molecule type" value="Genomic_DNA"/>
</dbReference>
<feature type="domain" description="DUF1508" evidence="2">
    <location>
        <begin position="181"/>
        <end position="223"/>
    </location>
</feature>
<reference evidence="3 4" key="1">
    <citation type="submission" date="2024-09" db="EMBL/GenBank/DDBJ databases">
        <authorList>
            <person name="Pan X."/>
        </authorList>
    </citation>
    <scope>NUCLEOTIDE SEQUENCE [LARGE SCALE GENOMIC DNA]</scope>
    <source>
        <strain evidence="3 4">B2969</strain>
    </source>
</reference>
<comment type="caution">
    <text evidence="3">The sequence shown here is derived from an EMBL/GenBank/DDBJ whole genome shotgun (WGS) entry which is preliminary data.</text>
</comment>
<name>A0ABW7Q3M2_9MICO</name>